<dbReference type="Pfam" id="PF13191">
    <property type="entry name" value="AAA_16"/>
    <property type="match status" value="1"/>
</dbReference>
<dbReference type="InterPro" id="IPR036890">
    <property type="entry name" value="HATPase_C_sf"/>
</dbReference>
<feature type="compositionally biased region" description="Low complexity" evidence="11">
    <location>
        <begin position="30"/>
        <end position="89"/>
    </location>
</feature>
<keyword evidence="7" id="KW-0067">ATP-binding</keyword>
<feature type="domain" description="Protein kinase" evidence="12">
    <location>
        <begin position="203"/>
        <end position="576"/>
    </location>
</feature>
<dbReference type="PROSITE" id="PS50011">
    <property type="entry name" value="PROTEIN_KINASE_DOM"/>
    <property type="match status" value="1"/>
</dbReference>
<dbReference type="Pfam" id="PF00512">
    <property type="entry name" value="HisKA"/>
    <property type="match status" value="1"/>
</dbReference>
<name>A0A437A363_ARTFL</name>
<dbReference type="InterPro" id="IPR003018">
    <property type="entry name" value="GAF"/>
</dbReference>
<protein>
    <recommendedName>
        <fullName evidence="2">histidine kinase</fullName>
        <ecNumber evidence="2">2.7.13.3</ecNumber>
    </recommendedName>
</protein>
<feature type="domain" description="Histidine kinase" evidence="13">
    <location>
        <begin position="1942"/>
        <end position="2171"/>
    </location>
</feature>
<feature type="region of interest" description="Disordered" evidence="11">
    <location>
        <begin position="855"/>
        <end position="876"/>
    </location>
</feature>
<evidence type="ECO:0000259" key="13">
    <source>
        <dbReference type="PROSITE" id="PS50109"/>
    </source>
</evidence>
<dbReference type="Gene3D" id="1.10.510.10">
    <property type="entry name" value="Transferase(Phosphotransferase) domain 1"/>
    <property type="match status" value="1"/>
</dbReference>
<dbReference type="Pfam" id="PF25503">
    <property type="entry name" value="TPR_CHK1"/>
    <property type="match status" value="1"/>
</dbReference>
<gene>
    <name evidence="15" type="ORF">DFL_003916</name>
</gene>
<feature type="compositionally biased region" description="Polar residues" evidence="11">
    <location>
        <begin position="1"/>
        <end position="21"/>
    </location>
</feature>
<dbReference type="InterPro" id="IPR003594">
    <property type="entry name" value="HATPase_dom"/>
</dbReference>
<keyword evidence="10" id="KW-0175">Coiled coil</keyword>
<dbReference type="Proteomes" id="UP000283090">
    <property type="component" value="Unassembled WGS sequence"/>
</dbReference>
<dbReference type="Pfam" id="PF00069">
    <property type="entry name" value="Pkinase"/>
    <property type="match status" value="1"/>
</dbReference>
<dbReference type="PROSITE" id="PS50110">
    <property type="entry name" value="RESPONSE_REGULATORY"/>
    <property type="match status" value="1"/>
</dbReference>
<dbReference type="CDD" id="cd00082">
    <property type="entry name" value="HisKA"/>
    <property type="match status" value="1"/>
</dbReference>
<evidence type="ECO:0000256" key="3">
    <source>
        <dbReference type="ARBA" id="ARBA00022553"/>
    </source>
</evidence>
<feature type="compositionally biased region" description="Polar residues" evidence="11">
    <location>
        <begin position="119"/>
        <end position="130"/>
    </location>
</feature>
<dbReference type="EC" id="2.7.13.3" evidence="2"/>
<dbReference type="SMART" id="SM00387">
    <property type="entry name" value="HATPase_c"/>
    <property type="match status" value="1"/>
</dbReference>
<evidence type="ECO:0000256" key="8">
    <source>
        <dbReference type="ARBA" id="ARBA00023012"/>
    </source>
</evidence>
<dbReference type="SUPFAM" id="SSF55781">
    <property type="entry name" value="GAF domain-like"/>
    <property type="match status" value="1"/>
</dbReference>
<evidence type="ECO:0000259" key="14">
    <source>
        <dbReference type="PROSITE" id="PS50110"/>
    </source>
</evidence>
<dbReference type="Gene3D" id="3.30.450.40">
    <property type="match status" value="1"/>
</dbReference>
<dbReference type="VEuPathDB" id="FungiDB:DFL_003916"/>
<dbReference type="SUPFAM" id="SSF47384">
    <property type="entry name" value="Homodimeric domain of signal transducing histidine kinase"/>
    <property type="match status" value="1"/>
</dbReference>
<dbReference type="STRING" id="97331.A0A437A363"/>
<dbReference type="PANTHER" id="PTHR45339:SF1">
    <property type="entry name" value="HYBRID SIGNAL TRANSDUCTION HISTIDINE KINASE J"/>
    <property type="match status" value="1"/>
</dbReference>
<sequence>MTSPTKLNQQHSTSSRSSTPVHPSHAPHASYGSGRESRSRGISPHQTRHSSQSSSNLTSPQCAVSTSLSSTDSPSILSPSLVGLTLSPSPGGPPPSVPILPISRSGSGSESSYDAHPQFFSTPPSASPVTHTIGPNPLGSRIYGNLNTKMPDIDERSNTSETGSRQSGVGNDMVATVRFGKPSNDIVSINSAAVTETTNGDGYTNLNLMYSINYMNVYRAQSKSTLAPMLLKTAEADNVDSLTRLRWEWKLFSDSNAEPGSLNTILQTPVLGSSVASLSPLSQRGLLLPSHSSSPNYSLSNLSSHPNIVSPVLMDYFPDGAISLVYDDKRGYQTSKEWFLPERKVMEEDSNLQLPDTPHETPLMEPVARGSRTSSIATITAPSPPPPSNRVPTPKPRTHNDLIGILTVVYDIVNVLGVVHSLGIIHNNVNPYTILVTSGIPPKGHLFGWHLATRHGRDEVTHDHTGSIIALRDNPSPLQYIAPECTGRMNRVVDYRADFYSLGITMYELCVGFLPFRAVEPLELIHQHIAKPPAAPSEVNQSIPVAVSRVILKLLEKNVEDRYQTASGLQADLEVLMKRLNKGLSLDDYMIGEADANSQFSVTGKLYGRENVLKSLQESYGVVKEKRSSALVLIGGDSGTGKSRLVQEVQKAVVKNKGYFTSGKFEQYKRNTTFFSLIQTLQGLVRQVLSESIQNLEKWRVDAIRALDGEALVLLEVIPEMKLLLGPDYKPDALAALGPSEREQRFRTVFVRFLLIFARHSLVVFLDDLQWCSSTEFNLIANIAAQANSNGQGQSILLVGAYRNNEVTVDHPLYAMVDRVRKHGVPVNDLEIGDLDIESVGKIVADTFHRPFPPTLTDLEASEKEDSKGQASPHLARPHDAELRTLTELVFAKTHGNTFFVIQLLKSLHRGGHIWFDFNERMWRFSLSTIETDELPDGVVDLLVKQMMSLSEETREIMRVAACLGHGKISIETLSIACGKTLEQAEESLWGALDAGLMLPMNTQYNAGLTHEVTSQLEGGGITPYMANRYPAIPADLTQAITYRFLHDRVQQAAYSLIPEDRLQQVHRTIGTRLLANTSNDKMDLMIYEITNHLNYWQGPLTREESRKLITLNFEAGKRALQTTAFNTALNYFNQARRLLDEGNEDEDSYMEDALGVIRKVNIGELRLNVTMSLAETQFAESDYEAAIETIQMLLDDCTLSVNKSRCLLLKMKYLMAMGRLQDTTAAGLSALSLLGYYIPEDDASRKKHAAALRASCELDSIDLSQVKVMENRKRSTADILLHEICAGVLLPIYMSRPELLPSICLTSFRATLKSGLCIESAYPIVMLAVMISGEGGEHNLLLSWKLGRMAVTLVEKEMQHVTPTNAPAIFQVFAGHIACFHRGMSDVLKYEHLALVTAQAIFEVDYQGFASAEIPAFSMLSGERLESVALKMNTSRASTVRQNYRLGGWWLRMPYQFLLNLRGLGNSNPAKLEGAEMTQEDIDSLMCSESVSHLYTLNLYKIILAVFFGDMDTAYESVMKGTRPQSVFMISSIYLSWSHFYGGFALIDRLNRLTPDETKYLHDTMKQLKDWSLYAKETFLHKYLALEAELHKDTESTLTTLDRFEEAIQLANQSQFYHEAALINERCAMWLSKLGTKRWLIYLREAYKSYSWWGANAKLQALRNTYSEELGMKFRHTMHPSRYSDADLPVSAVRPVLSRNTSESAMQAPPPQLQAGLTNLSPRASKNMIQDDDDSHFSRSSNIEPFADSELDYKTFMKASLYISEGVQMDEVVVKLMKSVLQTAGADYGVLILEEDGDLYAETILFMEKVTILDHQPLKARPDLVPLSIASIVWKLGEPIVRNGHDEKFDGTYGRDAYFATKHPKSVLCMPIQNQIKTMGVLYLENKHVNHAFTSQRLELLNLLCTQAAVTIDKARLYRAMELAKKAAEEATEEKSSFLANMSHEIRTPFNALLSYAIFLLDTPLTDQQREYVETIRNSAILTLKIIDGILDFSKMEHGPVDLQKSPFSLRDCIESALQLIAEPAATKDLELVFENKCPTVEVVFGDVTRFRQIIINLVGNAVKFTEKGHILVTAWVEHLNQATSRQDDEEKVRINVTVNDTGIGIPLKAREKLFRAFSQVDSSTRRLYGGSGLGLAISKKLAQSMGGDIVLDSVEGQGSTFHLTILAPIGIKEPQLDKRLVGKKVLIADTHELSSKTLEKELSREGLVITRTDTVISTMTAIRSGGIRVAVVDFSLDESLRIAASINKIDPSVKIILQARFGTTVPALDQHKNMTASIVRPAPRQRYIQNIQEALDPRKREPVKVEDPEQEMIRSLGSQHPLHILLAEDNPLNTRVALQHLKRMGYTAAHAKDGIEVLEMVEVAASENNQYDVILMDVQMPRSDGIETSRELMKRYPDSQRPTIIALTANATPSDREKCLHAGMLSHIAKPIKPDDLAAALMSTKPMVRSRGGSLGSPSVSDEVVDRIRKQRRAFNTHPSFTGTPEEIQ</sequence>
<feature type="compositionally biased region" description="Low complexity" evidence="11">
    <location>
        <begin position="99"/>
        <end position="112"/>
    </location>
</feature>
<dbReference type="InterPro" id="IPR036097">
    <property type="entry name" value="HisK_dim/P_sf"/>
</dbReference>
<evidence type="ECO:0000313" key="15">
    <source>
        <dbReference type="EMBL" id="RVD85599.1"/>
    </source>
</evidence>
<keyword evidence="5" id="KW-0547">Nucleotide-binding</keyword>
<evidence type="ECO:0000256" key="11">
    <source>
        <dbReference type="SAM" id="MobiDB-lite"/>
    </source>
</evidence>
<dbReference type="InterPro" id="IPR041664">
    <property type="entry name" value="AAA_16"/>
</dbReference>
<dbReference type="PRINTS" id="PR00344">
    <property type="entry name" value="BCTRLSENSOR"/>
</dbReference>
<dbReference type="InterPro" id="IPR025662">
    <property type="entry name" value="Sigma_54_int_dom_ATP-bd_1"/>
</dbReference>
<keyword evidence="3 9" id="KW-0597">Phosphoprotein</keyword>
<dbReference type="SMART" id="SM00065">
    <property type="entry name" value="GAF"/>
    <property type="match status" value="1"/>
</dbReference>
<evidence type="ECO:0000256" key="7">
    <source>
        <dbReference type="ARBA" id="ARBA00022840"/>
    </source>
</evidence>
<evidence type="ECO:0000259" key="12">
    <source>
        <dbReference type="PROSITE" id="PS50011"/>
    </source>
</evidence>
<accession>A0A437A363</accession>
<evidence type="ECO:0000256" key="9">
    <source>
        <dbReference type="PROSITE-ProRule" id="PRU00169"/>
    </source>
</evidence>
<dbReference type="InterPro" id="IPR011006">
    <property type="entry name" value="CheY-like_superfamily"/>
</dbReference>
<keyword evidence="6" id="KW-0418">Kinase</keyword>
<dbReference type="CDD" id="cd17546">
    <property type="entry name" value="REC_hyHK_CKI1_RcsC-like"/>
    <property type="match status" value="1"/>
</dbReference>
<dbReference type="InterPro" id="IPR005467">
    <property type="entry name" value="His_kinase_dom"/>
</dbReference>
<comment type="caution">
    <text evidence="15">The sequence shown here is derived from an EMBL/GenBank/DDBJ whole genome shotgun (WGS) entry which is preliminary data.</text>
</comment>
<dbReference type="Pfam" id="PF00072">
    <property type="entry name" value="Response_reg"/>
    <property type="match status" value="1"/>
</dbReference>
<dbReference type="InterPro" id="IPR029016">
    <property type="entry name" value="GAF-like_dom_sf"/>
</dbReference>
<dbReference type="Pfam" id="PF01590">
    <property type="entry name" value="GAF"/>
    <property type="match status" value="1"/>
</dbReference>
<dbReference type="Gene3D" id="3.30.565.10">
    <property type="entry name" value="Histidine kinase-like ATPase, C-terminal domain"/>
    <property type="match status" value="1"/>
</dbReference>
<comment type="catalytic activity">
    <reaction evidence="1">
        <text>ATP + protein L-histidine = ADP + protein N-phospho-L-histidine.</text>
        <dbReference type="EC" id="2.7.13.3"/>
    </reaction>
</comment>
<keyword evidence="4" id="KW-0808">Transferase</keyword>
<dbReference type="PROSITE" id="PS00675">
    <property type="entry name" value="SIGMA54_INTERACT_1"/>
    <property type="match status" value="1"/>
</dbReference>
<dbReference type="SMART" id="SM00388">
    <property type="entry name" value="HisKA"/>
    <property type="match status" value="1"/>
</dbReference>
<dbReference type="Gene3D" id="1.10.287.130">
    <property type="match status" value="1"/>
</dbReference>
<evidence type="ECO:0000256" key="10">
    <source>
        <dbReference type="SAM" id="Coils"/>
    </source>
</evidence>
<dbReference type="SMART" id="SM00220">
    <property type="entry name" value="S_TKc"/>
    <property type="match status" value="1"/>
</dbReference>
<evidence type="ECO:0000256" key="4">
    <source>
        <dbReference type="ARBA" id="ARBA00022679"/>
    </source>
</evidence>
<evidence type="ECO:0000313" key="16">
    <source>
        <dbReference type="Proteomes" id="UP000283090"/>
    </source>
</evidence>
<dbReference type="PANTHER" id="PTHR45339">
    <property type="entry name" value="HYBRID SIGNAL TRANSDUCTION HISTIDINE KINASE J"/>
    <property type="match status" value="1"/>
</dbReference>
<dbReference type="CDD" id="cd16922">
    <property type="entry name" value="HATPase_EvgS-ArcB-TorS-like"/>
    <property type="match status" value="1"/>
</dbReference>
<dbReference type="RefSeq" id="XP_067491143.1">
    <property type="nucleotide sequence ID" value="XM_067632923.1"/>
</dbReference>
<feature type="domain" description="Response regulatory" evidence="14">
    <location>
        <begin position="2325"/>
        <end position="2447"/>
    </location>
</feature>
<organism evidence="15 16">
    <name type="scientific">Arthrobotrys flagrans</name>
    <name type="common">Nematode-trapping fungus</name>
    <name type="synonym">Trichothecium flagrans</name>
    <dbReference type="NCBI Taxonomy" id="97331"/>
    <lineage>
        <taxon>Eukaryota</taxon>
        <taxon>Fungi</taxon>
        <taxon>Dikarya</taxon>
        <taxon>Ascomycota</taxon>
        <taxon>Pezizomycotina</taxon>
        <taxon>Orbiliomycetes</taxon>
        <taxon>Orbiliales</taxon>
        <taxon>Orbiliaceae</taxon>
        <taxon>Arthrobotrys</taxon>
    </lineage>
</organism>
<evidence type="ECO:0000256" key="5">
    <source>
        <dbReference type="ARBA" id="ARBA00022741"/>
    </source>
</evidence>
<keyword evidence="8" id="KW-0902">Two-component regulatory system</keyword>
<feature type="region of interest" description="Disordered" evidence="11">
    <location>
        <begin position="1"/>
        <end position="169"/>
    </location>
</feature>
<dbReference type="SUPFAM" id="SSF52540">
    <property type="entry name" value="P-loop containing nucleoside triphosphate hydrolases"/>
    <property type="match status" value="1"/>
</dbReference>
<dbReference type="InterPro" id="IPR027417">
    <property type="entry name" value="P-loop_NTPase"/>
</dbReference>
<proteinExistence type="predicted"/>
<dbReference type="InterPro" id="IPR011009">
    <property type="entry name" value="Kinase-like_dom_sf"/>
</dbReference>
<dbReference type="GO" id="GO:0005524">
    <property type="term" value="F:ATP binding"/>
    <property type="evidence" value="ECO:0007669"/>
    <property type="project" value="UniProtKB-KW"/>
</dbReference>
<dbReference type="FunFam" id="3.30.565.10:FF:000010">
    <property type="entry name" value="Sensor histidine kinase RcsC"/>
    <property type="match status" value="1"/>
</dbReference>
<feature type="modified residue" description="4-aspartylphosphate" evidence="9">
    <location>
        <position position="2379"/>
    </location>
</feature>
<feature type="coiled-coil region" evidence="10">
    <location>
        <begin position="1915"/>
        <end position="1942"/>
    </location>
</feature>
<dbReference type="InterPro" id="IPR004358">
    <property type="entry name" value="Sig_transdc_His_kin-like_C"/>
</dbReference>
<evidence type="ECO:0000256" key="2">
    <source>
        <dbReference type="ARBA" id="ARBA00012438"/>
    </source>
</evidence>
<dbReference type="PROSITE" id="PS50109">
    <property type="entry name" value="HIS_KIN"/>
    <property type="match status" value="1"/>
</dbReference>
<reference evidence="15 16" key="1">
    <citation type="submission" date="2019-01" db="EMBL/GenBank/DDBJ databases">
        <title>Intercellular communication is required for trap formation in the nematode-trapping fungus Duddingtonia flagrans.</title>
        <authorList>
            <person name="Youssar L."/>
            <person name="Wernet V."/>
            <person name="Hensel N."/>
            <person name="Hildebrandt H.-G."/>
            <person name="Fischer R."/>
        </authorList>
    </citation>
    <scope>NUCLEOTIDE SEQUENCE [LARGE SCALE GENOMIC DNA]</scope>
    <source>
        <strain evidence="15 16">CBS H-5679</strain>
    </source>
</reference>
<keyword evidence="16" id="KW-1185">Reference proteome</keyword>
<dbReference type="GeneID" id="93586227"/>
<feature type="compositionally biased region" description="Polar residues" evidence="11">
    <location>
        <begin position="159"/>
        <end position="169"/>
    </location>
</feature>
<dbReference type="InterPro" id="IPR000719">
    <property type="entry name" value="Prot_kinase_dom"/>
</dbReference>
<dbReference type="Gene3D" id="3.40.50.2300">
    <property type="match status" value="1"/>
</dbReference>
<dbReference type="Pfam" id="PF02518">
    <property type="entry name" value="HATPase_c"/>
    <property type="match status" value="1"/>
</dbReference>
<dbReference type="GO" id="GO:0000155">
    <property type="term" value="F:phosphorelay sensor kinase activity"/>
    <property type="evidence" value="ECO:0007669"/>
    <property type="project" value="InterPro"/>
</dbReference>
<evidence type="ECO:0000256" key="6">
    <source>
        <dbReference type="ARBA" id="ARBA00022777"/>
    </source>
</evidence>
<feature type="region of interest" description="Disordered" evidence="11">
    <location>
        <begin position="351"/>
        <end position="371"/>
    </location>
</feature>
<dbReference type="SUPFAM" id="SSF52172">
    <property type="entry name" value="CheY-like"/>
    <property type="match status" value="1"/>
</dbReference>
<dbReference type="InterPro" id="IPR001789">
    <property type="entry name" value="Sig_transdc_resp-reg_receiver"/>
</dbReference>
<dbReference type="SUPFAM" id="SSF55874">
    <property type="entry name" value="ATPase domain of HSP90 chaperone/DNA topoisomerase II/histidine kinase"/>
    <property type="match status" value="1"/>
</dbReference>
<dbReference type="SMART" id="SM00448">
    <property type="entry name" value="REC"/>
    <property type="match status" value="1"/>
</dbReference>
<dbReference type="EMBL" id="SAEB01000006">
    <property type="protein sequence ID" value="RVD85599.1"/>
    <property type="molecule type" value="Genomic_DNA"/>
</dbReference>
<dbReference type="SUPFAM" id="SSF56112">
    <property type="entry name" value="Protein kinase-like (PK-like)"/>
    <property type="match status" value="1"/>
</dbReference>
<dbReference type="FunFam" id="1.10.287.130:FF:000002">
    <property type="entry name" value="Two-component osmosensing histidine kinase"/>
    <property type="match status" value="1"/>
</dbReference>
<dbReference type="InterPro" id="IPR003661">
    <property type="entry name" value="HisK_dim/P_dom"/>
</dbReference>
<dbReference type="Gene3D" id="3.40.50.300">
    <property type="entry name" value="P-loop containing nucleotide triphosphate hydrolases"/>
    <property type="match status" value="1"/>
</dbReference>
<dbReference type="OrthoDB" id="60033at2759"/>
<evidence type="ECO:0000256" key="1">
    <source>
        <dbReference type="ARBA" id="ARBA00000085"/>
    </source>
</evidence>